<feature type="compositionally biased region" description="Polar residues" evidence="1">
    <location>
        <begin position="375"/>
        <end position="389"/>
    </location>
</feature>
<dbReference type="HOGENOM" id="CLU_041292_0_0_1"/>
<dbReference type="OMA" id="IGIMSTH"/>
<dbReference type="EMBL" id="JH971386">
    <property type="protein sequence ID" value="EKM83223.1"/>
    <property type="molecule type" value="Genomic_DNA"/>
</dbReference>
<dbReference type="KEGG" id="abp:AGABI1DRAFT104935"/>
<evidence type="ECO:0000256" key="2">
    <source>
        <dbReference type="SAM" id="SignalP"/>
    </source>
</evidence>
<dbReference type="InParanoid" id="K5XIB4"/>
<reference evidence="4" key="1">
    <citation type="journal article" date="2012" name="Proc. Natl. Acad. Sci. U.S.A.">
        <title>Genome sequence of the button mushroom Agaricus bisporus reveals mechanisms governing adaptation to a humic-rich ecological niche.</title>
        <authorList>
            <person name="Morin E."/>
            <person name="Kohler A."/>
            <person name="Baker A.R."/>
            <person name="Foulongne-Oriol M."/>
            <person name="Lombard V."/>
            <person name="Nagy L.G."/>
            <person name="Ohm R.A."/>
            <person name="Patyshakuliyeva A."/>
            <person name="Brun A."/>
            <person name="Aerts A.L."/>
            <person name="Bailey A.M."/>
            <person name="Billette C."/>
            <person name="Coutinho P.M."/>
            <person name="Deakin G."/>
            <person name="Doddapaneni H."/>
            <person name="Floudas D."/>
            <person name="Grimwood J."/>
            <person name="Hilden K."/>
            <person name="Kuees U."/>
            <person name="LaButti K.M."/>
            <person name="Lapidus A."/>
            <person name="Lindquist E.A."/>
            <person name="Lucas S.M."/>
            <person name="Murat C."/>
            <person name="Riley R.W."/>
            <person name="Salamov A.A."/>
            <person name="Schmutz J."/>
            <person name="Subramanian V."/>
            <person name="Woesten H.A.B."/>
            <person name="Xu J."/>
            <person name="Eastwood D.C."/>
            <person name="Foster G.D."/>
            <person name="Sonnenberg A.S."/>
            <person name="Cullen D."/>
            <person name="de Vries R.P."/>
            <person name="Lundell T."/>
            <person name="Hibbett D.S."/>
            <person name="Henrissat B."/>
            <person name="Burton K.S."/>
            <person name="Kerrigan R.W."/>
            <person name="Challen M.P."/>
            <person name="Grigoriev I.V."/>
            <person name="Martin F."/>
        </authorList>
    </citation>
    <scope>NUCLEOTIDE SEQUENCE [LARGE SCALE GENOMIC DNA]</scope>
    <source>
        <strain evidence="4">JB137-S8 / ATCC MYA-4627 / FGSC 10392</strain>
    </source>
</reference>
<evidence type="ECO:0000256" key="1">
    <source>
        <dbReference type="SAM" id="MobiDB-lite"/>
    </source>
</evidence>
<feature type="chain" id="PRO_5003886490" evidence="2">
    <location>
        <begin position="27"/>
        <end position="434"/>
    </location>
</feature>
<keyword evidence="4" id="KW-1185">Reference proteome</keyword>
<feature type="signal peptide" evidence="2">
    <location>
        <begin position="1"/>
        <end position="26"/>
    </location>
</feature>
<dbReference type="GeneID" id="18822059"/>
<name>K5XIB4_AGABU</name>
<keyword evidence="2" id="KW-0732">Signal</keyword>
<organism evidence="3 4">
    <name type="scientific">Agaricus bisporus var. burnettii (strain JB137-S8 / ATCC MYA-4627 / FGSC 10392)</name>
    <name type="common">White button mushroom</name>
    <dbReference type="NCBI Taxonomy" id="597362"/>
    <lineage>
        <taxon>Eukaryota</taxon>
        <taxon>Fungi</taxon>
        <taxon>Dikarya</taxon>
        <taxon>Basidiomycota</taxon>
        <taxon>Agaricomycotina</taxon>
        <taxon>Agaricomycetes</taxon>
        <taxon>Agaricomycetidae</taxon>
        <taxon>Agaricales</taxon>
        <taxon>Agaricineae</taxon>
        <taxon>Agaricaceae</taxon>
        <taxon>Agaricus</taxon>
    </lineage>
</organism>
<dbReference type="RefSeq" id="XP_007327015.1">
    <property type="nucleotide sequence ID" value="XM_007326953.1"/>
</dbReference>
<evidence type="ECO:0000313" key="4">
    <source>
        <dbReference type="Proteomes" id="UP000008493"/>
    </source>
</evidence>
<gene>
    <name evidence="3" type="ORF">AGABI1DRAFT_104935</name>
</gene>
<evidence type="ECO:0000313" key="3">
    <source>
        <dbReference type="EMBL" id="EKM83223.1"/>
    </source>
</evidence>
<dbReference type="AlphaFoldDB" id="K5XIB4"/>
<sequence>MPLQVIRLLPFVFAGVMLTLFFPMDATSPGGGPRPPPPLYPGGTDQLSLPPGVVNAASDLHDLFNRFVAAFRDALRSIYGLTTTSNREDPRGARSSTHVGDYRAMLWASARAQGWAGLNSISQRTLSDIGIMSTHLEDGTVLRQEEETYVRRLTARVLLEVFSSFNPRELIGPALLDSISSDFGRSGISTFSPILDDREIPFVATTITNATFLATAVIRLIDEDAMIEEAFHDFASNPSSWTRYIQSTPSVLSIREIMQHAHHSQAQPSRALPVIPIPGGIFHHAFFRHGAPIEVDPEAATDSIATMVSSRPEAVRFKIFTNITTFMIDISRPQLLTSIRKQDAISAQHGRLRNDSKHKQHLVLLHPQRREGALINSSGKPSANAETSVPPTPHRIYRASINITPQPEKNAGWTTLEVVERSYNDPYKRGRTDG</sequence>
<accession>K5XIB4</accession>
<proteinExistence type="predicted"/>
<dbReference type="Proteomes" id="UP000008493">
    <property type="component" value="Unassembled WGS sequence"/>
</dbReference>
<feature type="region of interest" description="Disordered" evidence="1">
    <location>
        <begin position="374"/>
        <end position="393"/>
    </location>
</feature>
<protein>
    <submittedName>
        <fullName evidence="3">Uncharacterized protein</fullName>
    </submittedName>
</protein>